<sequence length="339" mass="37571">MKRATRVPLLCVILLLSISLHPILKGCATFALSPTYRMREKEGLGRHSDPGHFRSPVNSSVEIELATEEKELASHLKIAGDGEPGQWQKVYAKYMGSNTIVLNAAMQAALKQRDFKEGLKIFENIREKTRPTCTIAMKLFGKLGQLDKVEELWTELDQVDQVAAQARIDASADNGDAEGAMQVLDYMHQIGLEANFLHFSSAINACANAKGADFAKSAQGLVDTMVARGVQRNIITYTNLLRALRQEPKQQLLSLLVEMESQNIGPDTLFAQSFLFILLKKPPKSCWDNIKDIAAHLKTQSVADLQAAKDSLDHMRDAKVRLNKSCKLIDAALQRVLSD</sequence>
<protein>
    <recommendedName>
        <fullName evidence="5">Pentacotripeptide-repeat region of PRORP domain-containing protein</fullName>
    </recommendedName>
</protein>
<dbReference type="Gene3D" id="1.25.40.10">
    <property type="entry name" value="Tetratricopeptide repeat domain"/>
    <property type="match status" value="2"/>
</dbReference>
<accession>A0ABP0LZX0</accession>
<proteinExistence type="inferred from homology"/>
<dbReference type="InterPro" id="IPR050872">
    <property type="entry name" value="PPR_P_subfamily"/>
</dbReference>
<dbReference type="Proteomes" id="UP001642484">
    <property type="component" value="Unassembled WGS sequence"/>
</dbReference>
<evidence type="ECO:0000256" key="1">
    <source>
        <dbReference type="ARBA" id="ARBA00007626"/>
    </source>
</evidence>
<reference evidence="3 4" key="1">
    <citation type="submission" date="2024-02" db="EMBL/GenBank/DDBJ databases">
        <authorList>
            <person name="Chen Y."/>
            <person name="Shah S."/>
            <person name="Dougan E. K."/>
            <person name="Thang M."/>
            <person name="Chan C."/>
        </authorList>
    </citation>
    <scope>NUCLEOTIDE SEQUENCE [LARGE SCALE GENOMIC DNA]</scope>
</reference>
<evidence type="ECO:0000256" key="2">
    <source>
        <dbReference type="SAM" id="SignalP"/>
    </source>
</evidence>
<name>A0ABP0LZX0_9DINO</name>
<comment type="similarity">
    <text evidence="1">Belongs to the PPR family. P subfamily.</text>
</comment>
<dbReference type="Pfam" id="PF01535">
    <property type="entry name" value="PPR"/>
    <property type="match status" value="1"/>
</dbReference>
<dbReference type="InterPro" id="IPR011990">
    <property type="entry name" value="TPR-like_helical_dom_sf"/>
</dbReference>
<organism evidence="3 4">
    <name type="scientific">Durusdinium trenchii</name>
    <dbReference type="NCBI Taxonomy" id="1381693"/>
    <lineage>
        <taxon>Eukaryota</taxon>
        <taxon>Sar</taxon>
        <taxon>Alveolata</taxon>
        <taxon>Dinophyceae</taxon>
        <taxon>Suessiales</taxon>
        <taxon>Symbiodiniaceae</taxon>
        <taxon>Durusdinium</taxon>
    </lineage>
</organism>
<feature type="chain" id="PRO_5047475362" description="Pentacotripeptide-repeat region of PRORP domain-containing protein" evidence="2">
    <location>
        <begin position="26"/>
        <end position="339"/>
    </location>
</feature>
<dbReference type="PANTHER" id="PTHR46128">
    <property type="entry name" value="MITOCHONDRIAL GROUP I INTRON SPLICING FACTOR CCM1"/>
    <property type="match status" value="1"/>
</dbReference>
<feature type="signal peptide" evidence="2">
    <location>
        <begin position="1"/>
        <end position="25"/>
    </location>
</feature>
<dbReference type="EMBL" id="CAXAMN010015002">
    <property type="protein sequence ID" value="CAK9044774.1"/>
    <property type="molecule type" value="Genomic_DNA"/>
</dbReference>
<keyword evidence="4" id="KW-1185">Reference proteome</keyword>
<evidence type="ECO:0000313" key="3">
    <source>
        <dbReference type="EMBL" id="CAK9044774.1"/>
    </source>
</evidence>
<evidence type="ECO:0008006" key="5">
    <source>
        <dbReference type="Google" id="ProtNLM"/>
    </source>
</evidence>
<gene>
    <name evidence="3" type="ORF">CCMP2556_LOCUS23509</name>
</gene>
<dbReference type="Pfam" id="PF13812">
    <property type="entry name" value="PPR_3"/>
    <property type="match status" value="2"/>
</dbReference>
<evidence type="ECO:0000313" key="4">
    <source>
        <dbReference type="Proteomes" id="UP001642484"/>
    </source>
</evidence>
<comment type="caution">
    <text evidence="3">The sequence shown here is derived from an EMBL/GenBank/DDBJ whole genome shotgun (WGS) entry which is preliminary data.</text>
</comment>
<dbReference type="InterPro" id="IPR002885">
    <property type="entry name" value="PPR_rpt"/>
</dbReference>
<keyword evidence="2" id="KW-0732">Signal</keyword>
<dbReference type="PANTHER" id="PTHR46128:SF211">
    <property type="entry name" value="PENTACOTRIPEPTIDE-REPEAT REGION OF PRORP DOMAIN-CONTAINING PROTEIN"/>
    <property type="match status" value="1"/>
</dbReference>